<dbReference type="AlphaFoldDB" id="A0A329RV25"/>
<sequence length="238" mass="27355">MSSWLKQGNVLLEMSSFRDMIKDLYNGADMLFAIKSSTNAVQMGKAKTRYEDLLRRLDEHDVLNELDEQTVTALHMPERMQTHMRALHDALMDNSSGFEDILDEIMNGVPFHEDSSSHSGWIEGAHYVFRRVLGIDGHYSIRFQQAMETRQPRLQHHWEDAVKKAASKLGDAILNQRVYQSTTDRADQMQQNAEDLVNEAFERLRVYLADSSCRQLEAKISALRFNADCSAANIKWSE</sequence>
<organism evidence="7 8">
    <name type="scientific">Phytophthora cactorum</name>
    <dbReference type="NCBI Taxonomy" id="29920"/>
    <lineage>
        <taxon>Eukaryota</taxon>
        <taxon>Sar</taxon>
        <taxon>Stramenopiles</taxon>
        <taxon>Oomycota</taxon>
        <taxon>Peronosporomycetes</taxon>
        <taxon>Peronosporales</taxon>
        <taxon>Peronosporaceae</taxon>
        <taxon>Phytophthora</taxon>
    </lineage>
</organism>
<dbReference type="VEuPathDB" id="FungiDB:PC110_g14959"/>
<evidence type="ECO:0000313" key="7">
    <source>
        <dbReference type="EMBL" id="RAW28687.1"/>
    </source>
</evidence>
<dbReference type="EMBL" id="RCMV01001394">
    <property type="protein sequence ID" value="KAG3208810.1"/>
    <property type="molecule type" value="Genomic_DNA"/>
</dbReference>
<evidence type="ECO:0000313" key="6">
    <source>
        <dbReference type="EMBL" id="KAG6948970.1"/>
    </source>
</evidence>
<evidence type="ECO:0000313" key="4">
    <source>
        <dbReference type="EMBL" id="KAG2963641.1"/>
    </source>
</evidence>
<dbReference type="EMBL" id="RCMI01001330">
    <property type="protein sequence ID" value="KAG2886586.1"/>
    <property type="molecule type" value="Genomic_DNA"/>
</dbReference>
<accession>A0A329RV25</accession>
<reference evidence="7 8" key="1">
    <citation type="submission" date="2018-01" db="EMBL/GenBank/DDBJ databases">
        <title>Draft genome of the strawberry crown rot pathogen Phytophthora cactorum.</title>
        <authorList>
            <person name="Armitage A.D."/>
            <person name="Lysoe E."/>
            <person name="Nellist C.F."/>
            <person name="Harrison R.J."/>
            <person name="Brurberg M.B."/>
        </authorList>
    </citation>
    <scope>NUCLEOTIDE SEQUENCE [LARGE SCALE GENOMIC DNA]</scope>
    <source>
        <strain evidence="7 8">10300</strain>
    </source>
</reference>
<reference evidence="5" key="2">
    <citation type="submission" date="2018-05" db="EMBL/GenBank/DDBJ databases">
        <title>Effector identification in a new, highly contiguous assembly of the strawberry crown rot pathogen Phytophthora cactorum.</title>
        <authorList>
            <person name="Armitage A.D."/>
            <person name="Nellist C.F."/>
            <person name="Bates H."/>
            <person name="Vickerstaff R.J."/>
            <person name="Harrison R.J."/>
        </authorList>
    </citation>
    <scope>NUCLEOTIDE SEQUENCE</scope>
    <source>
        <strain evidence="1">15-7</strain>
        <strain evidence="2">4032</strain>
        <strain evidence="3">4040</strain>
        <strain evidence="4">P415</strain>
        <strain evidence="5">P421</strain>
    </source>
</reference>
<evidence type="ECO:0000313" key="3">
    <source>
        <dbReference type="EMBL" id="KAG2896763.1"/>
    </source>
</evidence>
<name>A0A329RV25_9STRA</name>
<dbReference type="EMBL" id="RCML01001309">
    <property type="protein sequence ID" value="KAG2963641.1"/>
    <property type="molecule type" value="Genomic_DNA"/>
</dbReference>
<dbReference type="Proteomes" id="UP000688947">
    <property type="component" value="Unassembled WGS sequence"/>
</dbReference>
<dbReference type="EMBL" id="RCMK01001324">
    <property type="protein sequence ID" value="KAG2896763.1"/>
    <property type="molecule type" value="Genomic_DNA"/>
</dbReference>
<dbReference type="Proteomes" id="UP000736787">
    <property type="component" value="Unassembled WGS sequence"/>
</dbReference>
<evidence type="ECO:0000313" key="8">
    <source>
        <dbReference type="Proteomes" id="UP000251314"/>
    </source>
</evidence>
<dbReference type="Proteomes" id="UP000697107">
    <property type="component" value="Unassembled WGS sequence"/>
</dbReference>
<dbReference type="EMBL" id="MJFZ01000474">
    <property type="protein sequence ID" value="RAW28687.1"/>
    <property type="molecule type" value="Genomic_DNA"/>
</dbReference>
<evidence type="ECO:0000313" key="5">
    <source>
        <dbReference type="EMBL" id="KAG3208810.1"/>
    </source>
</evidence>
<protein>
    <submittedName>
        <fullName evidence="7">Uncharacterized protein</fullName>
    </submittedName>
</protein>
<dbReference type="Proteomes" id="UP000774804">
    <property type="component" value="Unassembled WGS sequence"/>
</dbReference>
<evidence type="ECO:0000313" key="2">
    <source>
        <dbReference type="EMBL" id="KAG2886586.1"/>
    </source>
</evidence>
<dbReference type="OrthoDB" id="91035at2759"/>
<dbReference type="Proteomes" id="UP000760860">
    <property type="component" value="Unassembled WGS sequence"/>
</dbReference>
<dbReference type="EMBL" id="JAENGZ010001310">
    <property type="protein sequence ID" value="KAG6948970.1"/>
    <property type="molecule type" value="Genomic_DNA"/>
</dbReference>
<gene>
    <name evidence="6" type="ORF">JG687_00015198</name>
    <name evidence="7" type="ORF">PC110_g14959</name>
    <name evidence="1" type="ORF">PC113_g13756</name>
    <name evidence="2" type="ORF">PC115_g20630</name>
    <name evidence="3" type="ORF">PC117_g22921</name>
    <name evidence="4" type="ORF">PC118_g20777</name>
    <name evidence="5" type="ORF">PC129_g20163</name>
</gene>
<reference evidence="6" key="3">
    <citation type="submission" date="2021-01" db="EMBL/GenBank/DDBJ databases">
        <title>Phytophthora aleatoria, a newly-described species from Pinus radiata is distinct from Phytophthora cactorum isolates based on comparative genomics.</title>
        <authorList>
            <person name="Mcdougal R."/>
            <person name="Panda P."/>
            <person name="Williams N."/>
            <person name="Studholme D.J."/>
        </authorList>
    </citation>
    <scope>NUCLEOTIDE SEQUENCE</scope>
    <source>
        <strain evidence="6">NZFS 3830</strain>
    </source>
</reference>
<evidence type="ECO:0000313" key="1">
    <source>
        <dbReference type="EMBL" id="KAG2853926.1"/>
    </source>
</evidence>
<comment type="caution">
    <text evidence="7">The sequence shown here is derived from an EMBL/GenBank/DDBJ whole genome shotgun (WGS) entry which is preliminary data.</text>
</comment>
<dbReference type="Proteomes" id="UP000735874">
    <property type="component" value="Unassembled WGS sequence"/>
</dbReference>
<keyword evidence="8" id="KW-1185">Reference proteome</keyword>
<dbReference type="EMBL" id="RCMG01000455">
    <property type="protein sequence ID" value="KAG2853926.1"/>
    <property type="molecule type" value="Genomic_DNA"/>
</dbReference>
<proteinExistence type="predicted"/>
<dbReference type="Proteomes" id="UP000251314">
    <property type="component" value="Unassembled WGS sequence"/>
</dbReference>